<evidence type="ECO:0000259" key="3">
    <source>
        <dbReference type="PROSITE" id="PS50977"/>
    </source>
</evidence>
<dbReference type="Pfam" id="PF00440">
    <property type="entry name" value="TetR_N"/>
    <property type="match status" value="1"/>
</dbReference>
<evidence type="ECO:0000256" key="1">
    <source>
        <dbReference type="ARBA" id="ARBA00023125"/>
    </source>
</evidence>
<proteinExistence type="predicted"/>
<dbReference type="PANTHER" id="PTHR43479:SF7">
    <property type="entry name" value="TETR-FAMILY TRANSCRIPTIONAL REGULATOR"/>
    <property type="match status" value="1"/>
</dbReference>
<dbReference type="EMBL" id="CP065053">
    <property type="protein sequence ID" value="QPI48528.1"/>
    <property type="molecule type" value="Genomic_DNA"/>
</dbReference>
<evidence type="ECO:0000313" key="5">
    <source>
        <dbReference type="Proteomes" id="UP000662888"/>
    </source>
</evidence>
<feature type="domain" description="HTH tetR-type" evidence="3">
    <location>
        <begin position="11"/>
        <end position="71"/>
    </location>
</feature>
<dbReference type="PANTHER" id="PTHR43479">
    <property type="entry name" value="ACREF/ENVCD OPERON REPRESSOR-RELATED"/>
    <property type="match status" value="1"/>
</dbReference>
<dbReference type="PROSITE" id="PS50977">
    <property type="entry name" value="HTH_TETR_2"/>
    <property type="match status" value="1"/>
</dbReference>
<sequence length="187" mass="20293">MTDELLDRRSQRTRAALHDAFVQLLLEQGYDALKIGAVAERANVGRSTFYEHYRTKHDLLRASIVGPFAILADLVNPGGSTGHAVTILRHFRDHQQVARVLLSWPTRPLLGQTLADLIEERLKGRGAGQPSVPVEVIARQIAQAQLSLVESWVLGRPHLELAVATDVLARTSAALAGVLEGTDQGGG</sequence>
<keyword evidence="5" id="KW-1185">Reference proteome</keyword>
<organism evidence="4 5">
    <name type="scientific">Massilia antarctica</name>
    <dbReference type="NCBI Taxonomy" id="2765360"/>
    <lineage>
        <taxon>Bacteria</taxon>
        <taxon>Pseudomonadati</taxon>
        <taxon>Pseudomonadota</taxon>
        <taxon>Betaproteobacteria</taxon>
        <taxon>Burkholderiales</taxon>
        <taxon>Oxalobacteraceae</taxon>
        <taxon>Telluria group</taxon>
        <taxon>Massilia</taxon>
    </lineage>
</organism>
<reference evidence="4 5" key="1">
    <citation type="submission" date="2020-11" db="EMBL/GenBank/DDBJ databases">
        <authorList>
            <person name="Sun Q."/>
        </authorList>
    </citation>
    <scope>NUCLEOTIDE SEQUENCE [LARGE SCALE GENOMIC DNA]</scope>
    <source>
        <strain evidence="4 5">P8398</strain>
    </source>
</reference>
<dbReference type="PRINTS" id="PR00455">
    <property type="entry name" value="HTHTETR"/>
</dbReference>
<feature type="DNA-binding region" description="H-T-H motif" evidence="2">
    <location>
        <begin position="34"/>
        <end position="53"/>
    </location>
</feature>
<name>A0AA49A6L8_9BURK</name>
<evidence type="ECO:0000313" key="4">
    <source>
        <dbReference type="EMBL" id="QPI48528.1"/>
    </source>
</evidence>
<dbReference type="Gene3D" id="1.10.357.10">
    <property type="entry name" value="Tetracycline Repressor, domain 2"/>
    <property type="match status" value="1"/>
</dbReference>
<dbReference type="RefSeq" id="WP_206088145.1">
    <property type="nucleotide sequence ID" value="NZ_CP065053.1"/>
</dbReference>
<dbReference type="InterPro" id="IPR001647">
    <property type="entry name" value="HTH_TetR"/>
</dbReference>
<accession>A0AA49A6L8</accession>
<dbReference type="InterPro" id="IPR009057">
    <property type="entry name" value="Homeodomain-like_sf"/>
</dbReference>
<evidence type="ECO:0000256" key="2">
    <source>
        <dbReference type="PROSITE-ProRule" id="PRU00335"/>
    </source>
</evidence>
<dbReference type="Proteomes" id="UP000662888">
    <property type="component" value="Chromosome"/>
</dbReference>
<dbReference type="SUPFAM" id="SSF46689">
    <property type="entry name" value="Homeodomain-like"/>
    <property type="match status" value="1"/>
</dbReference>
<protein>
    <submittedName>
        <fullName evidence="4">TetR/AcrR family transcriptional regulator</fullName>
    </submittedName>
</protein>
<keyword evidence="1 2" id="KW-0238">DNA-binding</keyword>
<dbReference type="InterPro" id="IPR050624">
    <property type="entry name" value="HTH-type_Tx_Regulator"/>
</dbReference>
<gene>
    <name evidence="4" type="ORF">IV454_23805</name>
</gene>